<dbReference type="InterPro" id="IPR003329">
    <property type="entry name" value="Cytidylyl_trans"/>
</dbReference>
<dbReference type="PANTHER" id="PTHR42866">
    <property type="entry name" value="3-DEOXY-MANNO-OCTULOSONATE CYTIDYLYLTRANSFERASE"/>
    <property type="match status" value="1"/>
</dbReference>
<dbReference type="Gene3D" id="3.90.550.10">
    <property type="entry name" value="Spore Coat Polysaccharide Biosynthesis Protein SpsA, Chain A"/>
    <property type="match status" value="1"/>
</dbReference>
<gene>
    <name evidence="1" type="ORF">COS99_03385</name>
</gene>
<dbReference type="InterPro" id="IPR029044">
    <property type="entry name" value="Nucleotide-diphossugar_trans"/>
</dbReference>
<dbReference type="Proteomes" id="UP000230052">
    <property type="component" value="Unassembled WGS sequence"/>
</dbReference>
<proteinExistence type="predicted"/>
<dbReference type="EMBL" id="PEWV01000032">
    <property type="protein sequence ID" value="PIU41828.1"/>
    <property type="molecule type" value="Genomic_DNA"/>
</dbReference>
<evidence type="ECO:0000313" key="2">
    <source>
        <dbReference type="Proteomes" id="UP000230052"/>
    </source>
</evidence>
<reference evidence="1 2" key="1">
    <citation type="submission" date="2017-09" db="EMBL/GenBank/DDBJ databases">
        <title>Depth-based differentiation of microbial function through sediment-hosted aquifers and enrichment of novel symbionts in the deep terrestrial subsurface.</title>
        <authorList>
            <person name="Probst A.J."/>
            <person name="Ladd B."/>
            <person name="Jarett J.K."/>
            <person name="Geller-Mcgrath D.E."/>
            <person name="Sieber C.M."/>
            <person name="Emerson J.B."/>
            <person name="Anantharaman K."/>
            <person name="Thomas B.C."/>
            <person name="Malmstrom R."/>
            <person name="Stieglmeier M."/>
            <person name="Klingl A."/>
            <person name="Woyke T."/>
            <person name="Ryan C.M."/>
            <person name="Banfield J.F."/>
        </authorList>
    </citation>
    <scope>NUCLEOTIDE SEQUENCE [LARGE SCALE GENOMIC DNA]</scope>
    <source>
        <strain evidence="1">CG07_land_8_20_14_0_80_42_15</strain>
    </source>
</reference>
<evidence type="ECO:0000313" key="1">
    <source>
        <dbReference type="EMBL" id="PIU41828.1"/>
    </source>
</evidence>
<dbReference type="GO" id="GO:0005829">
    <property type="term" value="C:cytosol"/>
    <property type="evidence" value="ECO:0007669"/>
    <property type="project" value="TreeGrafter"/>
</dbReference>
<name>A0A2J0KTM3_9BACT</name>
<comment type="caution">
    <text evidence="1">The sequence shown here is derived from an EMBL/GenBank/DDBJ whole genome shotgun (WGS) entry which is preliminary data.</text>
</comment>
<accession>A0A2J0KTM3</accession>
<dbReference type="PANTHER" id="PTHR42866:SF1">
    <property type="entry name" value="SPORE COAT POLYSACCHARIDE BIOSYNTHESIS PROTEIN SPSF"/>
    <property type="match status" value="1"/>
</dbReference>
<dbReference type="GO" id="GO:0016779">
    <property type="term" value="F:nucleotidyltransferase activity"/>
    <property type="evidence" value="ECO:0007669"/>
    <property type="project" value="UniProtKB-KW"/>
</dbReference>
<dbReference type="SUPFAM" id="SSF53448">
    <property type="entry name" value="Nucleotide-diphospho-sugar transferases"/>
    <property type="match status" value="1"/>
</dbReference>
<organism evidence="1 2">
    <name type="scientific">Candidatus Aquitaenariimonas noxiae</name>
    <dbReference type="NCBI Taxonomy" id="1974741"/>
    <lineage>
        <taxon>Bacteria</taxon>
        <taxon>Pseudomonadati</taxon>
        <taxon>Candidatus Omnitrophota</taxon>
        <taxon>Candidatus Aquitaenariimonas</taxon>
    </lineage>
</organism>
<sequence>MKVGAIIQARMSSTRLPGKVLKELPYNSGITVLEQVIRRLKKSKNLKKIVVATTTEKSDKVIINIAKKENIRCFRGSKEDVLSRYYFAAKENDLDVVVRITGDCPCVDPEIVDLIITKHIEAEADFTTNCFKRTYPHGLDVESFNFNILKEAHANAHNAYEKEHVTPHIYGNPNVYNIIQVEAPRDLYAPKIRITLDTEEDYALLCVIFDHLYIKNEYFNAYDIVNLFKEKPWLCLINKKSLQKKAYNSFKEECQQAIKALDLHGLKRVSNFLRKQLNEDHNLNRRR</sequence>
<keyword evidence="1" id="KW-0808">Transferase</keyword>
<dbReference type="AlphaFoldDB" id="A0A2J0KTM3"/>
<protein>
    <submittedName>
        <fullName evidence="1">Acylneuraminate cytidylyltransferase</fullName>
    </submittedName>
</protein>
<dbReference type="Pfam" id="PF02348">
    <property type="entry name" value="CTP_transf_3"/>
    <property type="match status" value="1"/>
</dbReference>
<keyword evidence="1" id="KW-0548">Nucleotidyltransferase</keyword>
<dbReference type="CDD" id="cd02518">
    <property type="entry name" value="GT2_SpsF"/>
    <property type="match status" value="1"/>
</dbReference>